<organism evidence="1 2">
    <name type="scientific">Aquiflexum gelatinilyticum</name>
    <dbReference type="NCBI Taxonomy" id="2961943"/>
    <lineage>
        <taxon>Bacteria</taxon>
        <taxon>Pseudomonadati</taxon>
        <taxon>Bacteroidota</taxon>
        <taxon>Cytophagia</taxon>
        <taxon>Cytophagales</taxon>
        <taxon>Cyclobacteriaceae</taxon>
        <taxon>Aquiflexum</taxon>
    </lineage>
</organism>
<keyword evidence="2" id="KW-1185">Reference proteome</keyword>
<gene>
    <name evidence="1" type="ORF">NU887_06815</name>
</gene>
<dbReference type="AlphaFoldDB" id="A0A9X2P7T8"/>
<proteinExistence type="predicted"/>
<dbReference type="EMBL" id="JANSUY010000003">
    <property type="protein sequence ID" value="MCR9014744.1"/>
    <property type="molecule type" value="Genomic_DNA"/>
</dbReference>
<reference evidence="1" key="1">
    <citation type="submission" date="2022-08" db="EMBL/GenBank/DDBJ databases">
        <authorList>
            <person name="Zhang D."/>
        </authorList>
    </citation>
    <scope>NUCLEOTIDE SEQUENCE</scope>
    <source>
        <strain evidence="1">XJ19-11</strain>
    </source>
</reference>
<dbReference type="Proteomes" id="UP001142175">
    <property type="component" value="Unassembled WGS sequence"/>
</dbReference>
<accession>A0A9X2P7T8</accession>
<name>A0A9X2P7T8_9BACT</name>
<protein>
    <recommendedName>
        <fullName evidence="3">Lipoprotein</fullName>
    </recommendedName>
</protein>
<dbReference type="PROSITE" id="PS51257">
    <property type="entry name" value="PROKAR_LIPOPROTEIN"/>
    <property type="match status" value="1"/>
</dbReference>
<sequence>MKTRLIIVTLSFIFLGGIFSCINDNQIDSECPYPDLAELDSINQIFFSPYLNKEYSTKTDTVDFKDFKFHIEFGFEKIQRNNGQTETPRNPVCEPEYDVQDISNIAIILTGNYDGIQIGSDVSYLFLLPDGSSINRLREFSRMKQYMTLNLRDKPSTISQLKTEMVIFFVDGSQIKKQSISPFIKPD</sequence>
<evidence type="ECO:0000313" key="1">
    <source>
        <dbReference type="EMBL" id="MCR9014744.1"/>
    </source>
</evidence>
<evidence type="ECO:0008006" key="3">
    <source>
        <dbReference type="Google" id="ProtNLM"/>
    </source>
</evidence>
<dbReference type="RefSeq" id="WP_258422625.1">
    <property type="nucleotide sequence ID" value="NZ_JANSUY010000003.1"/>
</dbReference>
<comment type="caution">
    <text evidence="1">The sequence shown here is derived from an EMBL/GenBank/DDBJ whole genome shotgun (WGS) entry which is preliminary data.</text>
</comment>
<evidence type="ECO:0000313" key="2">
    <source>
        <dbReference type="Proteomes" id="UP001142175"/>
    </source>
</evidence>